<evidence type="ECO:0000259" key="4">
    <source>
        <dbReference type="PROSITE" id="PS50102"/>
    </source>
</evidence>
<dbReference type="GO" id="GO:0003723">
    <property type="term" value="F:RNA binding"/>
    <property type="evidence" value="ECO:0007669"/>
    <property type="project" value="UniProtKB-UniRule"/>
</dbReference>
<feature type="compositionally biased region" description="Basic and acidic residues" evidence="3">
    <location>
        <begin position="1153"/>
        <end position="1193"/>
    </location>
</feature>
<feature type="compositionally biased region" description="Acidic residues" evidence="3">
    <location>
        <begin position="717"/>
        <end position="740"/>
    </location>
</feature>
<feature type="compositionally biased region" description="Basic and acidic residues" evidence="3">
    <location>
        <begin position="168"/>
        <end position="180"/>
    </location>
</feature>
<dbReference type="Pfam" id="PF16294">
    <property type="entry name" value="RSB_motif"/>
    <property type="match status" value="1"/>
</dbReference>
<dbReference type="InterPro" id="IPR032552">
    <property type="entry name" value="RSB_motif"/>
</dbReference>
<feature type="compositionally biased region" description="Basic residues" evidence="3">
    <location>
        <begin position="128"/>
        <end position="137"/>
    </location>
</feature>
<name>A0A4Y7MEL4_9CRUS</name>
<dbReference type="InterPro" id="IPR000504">
    <property type="entry name" value="RRM_dom"/>
</dbReference>
<feature type="region of interest" description="Disordered" evidence="3">
    <location>
        <begin position="622"/>
        <end position="841"/>
    </location>
</feature>
<dbReference type="InterPro" id="IPR036361">
    <property type="entry name" value="SAP_dom_sf"/>
</dbReference>
<feature type="compositionally biased region" description="Basic and acidic residues" evidence="3">
    <location>
        <begin position="358"/>
        <end position="377"/>
    </location>
</feature>
<feature type="compositionally biased region" description="Acidic residues" evidence="3">
    <location>
        <begin position="315"/>
        <end position="327"/>
    </location>
</feature>
<feature type="compositionally biased region" description="Polar residues" evidence="3">
    <location>
        <begin position="204"/>
        <end position="222"/>
    </location>
</feature>
<gene>
    <name evidence="6" type="primary">EOG090X0F73</name>
</gene>
<feature type="compositionally biased region" description="Basic and acidic residues" evidence="3">
    <location>
        <begin position="91"/>
        <end position="107"/>
    </location>
</feature>
<feature type="compositionally biased region" description="Low complexity" evidence="3">
    <location>
        <begin position="1203"/>
        <end position="1215"/>
    </location>
</feature>
<dbReference type="SMART" id="SM00513">
    <property type="entry name" value="SAP"/>
    <property type="match status" value="1"/>
</dbReference>
<dbReference type="InterPro" id="IPR012677">
    <property type="entry name" value="Nucleotide-bd_a/b_plait_sf"/>
</dbReference>
<evidence type="ECO:0000256" key="3">
    <source>
        <dbReference type="SAM" id="MobiDB-lite"/>
    </source>
</evidence>
<dbReference type="GO" id="GO:0071011">
    <property type="term" value="C:precatalytic spliceosome"/>
    <property type="evidence" value="ECO:0007669"/>
    <property type="project" value="TreeGrafter"/>
</dbReference>
<dbReference type="CDD" id="cd12432">
    <property type="entry name" value="RRM_ACINU"/>
    <property type="match status" value="1"/>
</dbReference>
<dbReference type="PROSITE" id="PS50800">
    <property type="entry name" value="SAP"/>
    <property type="match status" value="1"/>
</dbReference>
<sequence length="1228" mass="136392">MADRRELCVGGKPISSLRVVDLKVELEKRSLPKSGSKKDLLERLRLHLQLEEDREAALRDEEHVPNLSLCNETENDFIREYLAAQQARFQVQREAKKQYEEKKRESEASAEETTQDEDEASDVSPTKKSPRKAMRPKKKEDSTSTPKAHKSSLDFQTPDSMPYSTPPQEKRDEDGARQESDTTGEEEECMTPQTRKHKLLKYVQQPSASKDSNPGKSDTGQFSIADHVEKYQGSGTSERRDPPPSSLYGEAINLKVESKKETSPVKSESSPVKKESSLVKKESSSVKTETPSPAKKDERALRGQKTRSVKAPPEEVSDEEEEEEEEEKGVFPRLVEVWSEKEREEEAAASAGKSVVQKSEKLTEDIKSMETKEDGIKPHVINVSSSEECKKESPTDTVPCETDPLEDTTTATTAQTVCVKDEAKPVKNESEAETPAADVAVEKKNDQENSEEMIVDDSKADDAVDITKETKIEEAGKISEQAVVENKVEDTKTEELAIPTTVEVAETETVVQSEPAAIVVESASSPSIDESTSVPAIVDAASVPAIVESASVPAIVESASVPAIVESASVPTVVESASVPAVVESASIPDVVESASTADIVEDADKTVLPVTMELPVADPVSVEKTSVPPETSVEDTPISELEPETKVTSANDPESVKNDETEVNKTDDVSKPKDSEKDNIDSSPDKVETTMAVENESPSLIKSDVCEEPVAKVEEVSEEQPTEDNEEDELQMDTTEIIDDSLKLTAPETEDVADNCEQRHRKSSSKSPSPRQSSPEREINRKRSLSPHDKKQQSDAAPQNETTKGDTVRKWKIRKQLPSAEADTAETEAPKKRRWGTSQLLPTKKPALVISTDSLKTLVPDAKPLSAEEVRLGSPNFQPPVKPTVNQTPESEDHQLPAADKIAKVENVRRVAVEMAVEAFAPAKPEAVMAAAAPLLEATSPAQQPRSSVLNVSNLVRPFTINQLKELLARTGHLVEGKFWIDRVKSSCLVQYATEDEAEETRAALHGIHWPTSNPKTLLVDYSTVEDLENRMSGKELTNPPVAKIEPIMRTATATVHPLETKRDKAEKVREWDLGKTGDQGFEKEQAIKGAHLIGEDEEVKPKDETPAKLLDDLFRKTKATPFIYWLPLTASQIAEKEEMRRQRLAERETRLKEVQQRRDEELQQRQREREKQRENERERQRAREKEREKERQRSRKRSRSSSRSSSSTTSSSPNKRRHSKTPPRKR</sequence>
<feature type="compositionally biased region" description="Polar residues" evidence="3">
    <location>
        <begin position="153"/>
        <end position="167"/>
    </location>
</feature>
<dbReference type="GO" id="GO:0061574">
    <property type="term" value="C:ASAP complex"/>
    <property type="evidence" value="ECO:0007669"/>
    <property type="project" value="TreeGrafter"/>
</dbReference>
<feature type="domain" description="RRM" evidence="4">
    <location>
        <begin position="949"/>
        <end position="1026"/>
    </location>
</feature>
<dbReference type="PANTHER" id="PTHR46589">
    <property type="entry name" value="APOPTOTIC CHROMATIN CONDENSATION INDUCER IN THE NUCLEUS"/>
    <property type="match status" value="1"/>
</dbReference>
<dbReference type="InterPro" id="IPR052793">
    <property type="entry name" value="EJC-associated_protein"/>
</dbReference>
<dbReference type="InterPro" id="IPR035979">
    <property type="entry name" value="RBD_domain_sf"/>
</dbReference>
<dbReference type="Gene3D" id="1.10.720.30">
    <property type="entry name" value="SAP domain"/>
    <property type="match status" value="1"/>
</dbReference>
<evidence type="ECO:0000256" key="2">
    <source>
        <dbReference type="PROSITE-ProRule" id="PRU00176"/>
    </source>
</evidence>
<dbReference type="PROSITE" id="PS50102">
    <property type="entry name" value="RRM"/>
    <property type="match status" value="1"/>
</dbReference>
<dbReference type="InterPro" id="IPR003034">
    <property type="entry name" value="SAP_dom"/>
</dbReference>
<dbReference type="PANTHER" id="PTHR46589:SF1">
    <property type="entry name" value="APOPTOTIC CHROMATIN CONDENSATION INDUCER IN THE NUCLEUS"/>
    <property type="match status" value="1"/>
</dbReference>
<dbReference type="SUPFAM" id="SSF54928">
    <property type="entry name" value="RNA-binding domain, RBD"/>
    <property type="match status" value="1"/>
</dbReference>
<feature type="region of interest" description="Disordered" evidence="3">
    <location>
        <begin position="873"/>
        <end position="896"/>
    </location>
</feature>
<accession>A0A4Y7MEL4</accession>
<reference evidence="6" key="1">
    <citation type="submission" date="2018-08" db="EMBL/GenBank/DDBJ databases">
        <authorList>
            <person name="Cornetti L."/>
        </authorList>
    </citation>
    <scope>NUCLEOTIDE SEQUENCE</scope>
    <source>
        <strain evidence="6">CA-CH-1</strain>
    </source>
</reference>
<organism evidence="6">
    <name type="scientific">Daphnia magna</name>
    <dbReference type="NCBI Taxonomy" id="35525"/>
    <lineage>
        <taxon>Eukaryota</taxon>
        <taxon>Metazoa</taxon>
        <taxon>Ecdysozoa</taxon>
        <taxon>Arthropoda</taxon>
        <taxon>Crustacea</taxon>
        <taxon>Branchiopoda</taxon>
        <taxon>Diplostraca</taxon>
        <taxon>Cladocera</taxon>
        <taxon>Anomopoda</taxon>
        <taxon>Daphniidae</taxon>
        <taxon>Daphnia</taxon>
    </lineage>
</organism>
<feature type="region of interest" description="Disordered" evidence="3">
    <location>
        <begin position="1153"/>
        <end position="1228"/>
    </location>
</feature>
<dbReference type="SUPFAM" id="SSF68906">
    <property type="entry name" value="SAP domain"/>
    <property type="match status" value="1"/>
</dbReference>
<evidence type="ECO:0000313" key="6">
    <source>
        <dbReference type="EMBL" id="SVE79798.1"/>
    </source>
</evidence>
<dbReference type="Pfam" id="PF02037">
    <property type="entry name" value="SAP"/>
    <property type="match status" value="1"/>
</dbReference>
<evidence type="ECO:0000256" key="1">
    <source>
        <dbReference type="ARBA" id="ARBA00022884"/>
    </source>
</evidence>
<dbReference type="EMBL" id="LR010179">
    <property type="protein sequence ID" value="SVE79798.1"/>
    <property type="molecule type" value="mRNA"/>
</dbReference>
<proteinExistence type="evidence at transcript level"/>
<feature type="compositionally biased region" description="Basic and acidic residues" evidence="3">
    <location>
        <begin position="775"/>
        <end position="794"/>
    </location>
</feature>
<feature type="domain" description="SAP" evidence="5">
    <location>
        <begin position="14"/>
        <end position="48"/>
    </location>
</feature>
<feature type="region of interest" description="Disordered" evidence="3">
    <location>
        <begin position="90"/>
        <end position="408"/>
    </location>
</feature>
<dbReference type="GO" id="GO:0008380">
    <property type="term" value="P:RNA splicing"/>
    <property type="evidence" value="ECO:0007669"/>
    <property type="project" value="TreeGrafter"/>
</dbReference>
<protein>
    <submittedName>
        <fullName evidence="6">EOG090X0F73</fullName>
    </submittedName>
</protein>
<evidence type="ECO:0000259" key="5">
    <source>
        <dbReference type="PROSITE" id="PS50800"/>
    </source>
</evidence>
<keyword evidence="1 2" id="KW-0694">RNA-binding</keyword>
<feature type="compositionally biased region" description="Basic and acidic residues" evidence="3">
    <location>
        <begin position="271"/>
        <end position="284"/>
    </location>
</feature>
<feature type="compositionally biased region" description="Acidic residues" evidence="3">
    <location>
        <begin position="108"/>
        <end position="121"/>
    </location>
</feature>
<dbReference type="Gene3D" id="3.30.70.330">
    <property type="match status" value="1"/>
</dbReference>
<feature type="compositionally biased region" description="Basic residues" evidence="3">
    <location>
        <begin position="1216"/>
        <end position="1228"/>
    </location>
</feature>
<dbReference type="AlphaFoldDB" id="A0A4Y7MEL4"/>
<dbReference type="InterPro" id="IPR034257">
    <property type="entry name" value="Acinus_RRM"/>
</dbReference>
<feature type="compositionally biased region" description="Basic and acidic residues" evidence="3">
    <location>
        <begin position="655"/>
        <end position="689"/>
    </location>
</feature>
<dbReference type="OrthoDB" id="5348404at2759"/>
<feature type="region of interest" description="Disordered" evidence="3">
    <location>
        <begin position="423"/>
        <end position="462"/>
    </location>
</feature>